<organism evidence="2 3">
    <name type="scientific">Eiseniibacteriota bacterium</name>
    <dbReference type="NCBI Taxonomy" id="2212470"/>
    <lineage>
        <taxon>Bacteria</taxon>
        <taxon>Candidatus Eiseniibacteriota</taxon>
    </lineage>
</organism>
<evidence type="ECO:0000313" key="3">
    <source>
        <dbReference type="Proteomes" id="UP000316852"/>
    </source>
</evidence>
<comment type="caution">
    <text evidence="2">The sequence shown here is derived from an EMBL/GenBank/DDBJ whole genome shotgun (WGS) entry which is preliminary data.</text>
</comment>
<gene>
    <name evidence="2" type="ORF">E6K76_06760</name>
</gene>
<name>A0A538T5C0_UNCEI</name>
<accession>A0A538T5C0</accession>
<reference evidence="2 3" key="1">
    <citation type="journal article" date="2019" name="Nat. Microbiol.">
        <title>Mediterranean grassland soil C-N compound turnover is dependent on rainfall and depth, and is mediated by genomically divergent microorganisms.</title>
        <authorList>
            <person name="Diamond S."/>
            <person name="Andeer P.F."/>
            <person name="Li Z."/>
            <person name="Crits-Christoph A."/>
            <person name="Burstein D."/>
            <person name="Anantharaman K."/>
            <person name="Lane K.R."/>
            <person name="Thomas B.C."/>
            <person name="Pan C."/>
            <person name="Northen T.R."/>
            <person name="Banfield J.F."/>
        </authorList>
    </citation>
    <scope>NUCLEOTIDE SEQUENCE [LARGE SCALE GENOMIC DNA]</scope>
    <source>
        <strain evidence="2">WS_6</strain>
    </source>
</reference>
<dbReference type="InterPro" id="IPR024775">
    <property type="entry name" value="DinB-like"/>
</dbReference>
<evidence type="ECO:0000259" key="1">
    <source>
        <dbReference type="Pfam" id="PF12867"/>
    </source>
</evidence>
<evidence type="ECO:0000313" key="2">
    <source>
        <dbReference type="EMBL" id="TMQ58818.1"/>
    </source>
</evidence>
<feature type="domain" description="DinB-like" evidence="1">
    <location>
        <begin position="24"/>
        <end position="147"/>
    </location>
</feature>
<dbReference type="EMBL" id="VBOW01000029">
    <property type="protein sequence ID" value="TMQ58818.1"/>
    <property type="molecule type" value="Genomic_DNA"/>
</dbReference>
<dbReference type="Pfam" id="PF12867">
    <property type="entry name" value="DinB_2"/>
    <property type="match status" value="1"/>
</dbReference>
<dbReference type="AlphaFoldDB" id="A0A538T5C0"/>
<proteinExistence type="predicted"/>
<dbReference type="Proteomes" id="UP000316852">
    <property type="component" value="Unassembled WGS sequence"/>
</dbReference>
<dbReference type="SUPFAM" id="SSF109854">
    <property type="entry name" value="DinB/YfiT-like putative metalloenzymes"/>
    <property type="match status" value="1"/>
</dbReference>
<dbReference type="InterPro" id="IPR034660">
    <property type="entry name" value="DinB/YfiT-like"/>
</dbReference>
<dbReference type="Gene3D" id="1.20.120.450">
    <property type="entry name" value="dinb family like domain"/>
    <property type="match status" value="1"/>
</dbReference>
<sequence length="160" mass="18035">MARDEPLRKHLLKLLDWEDAHVGFDAAVKGIAPAFQGTTPHDLPHSPWQLLEHLRLTQHDILDFCRNPAYAERAWPEEYWPSGAGPPTGEAWDESIAAFRRDREALKKLAADSAVDLFARIPHGAGQTYLREVLLVADHNAYHVGQLVLVRRGLGIWPPK</sequence>
<protein>
    <submittedName>
        <fullName evidence="2">DinB family protein</fullName>
    </submittedName>
</protein>